<gene>
    <name evidence="3" type="ORF">FGO68_gene14243</name>
</gene>
<evidence type="ECO:0000256" key="1">
    <source>
        <dbReference type="SAM" id="Coils"/>
    </source>
</evidence>
<comment type="caution">
    <text evidence="3">The sequence shown here is derived from an EMBL/GenBank/DDBJ whole genome shotgun (WGS) entry which is preliminary data.</text>
</comment>
<accession>A0A8J8NMR5</accession>
<dbReference type="Pfam" id="PF10358">
    <property type="entry name" value="NT-C2"/>
    <property type="match status" value="1"/>
</dbReference>
<name>A0A8J8NMR5_HALGN</name>
<dbReference type="PROSITE" id="PS51840">
    <property type="entry name" value="C2_NT"/>
    <property type="match status" value="1"/>
</dbReference>
<feature type="coiled-coil region" evidence="1">
    <location>
        <begin position="188"/>
        <end position="215"/>
    </location>
</feature>
<keyword evidence="4" id="KW-1185">Reference proteome</keyword>
<sequence>MSQRGGAGSFEKKDKHVIMELNILKLNLQVKTACKLKIEWVRGTKRVETKTISVNAQQTEIPIKETFEITTQIIYSEEFSQYESKPSSLEVIQVQDGVKEGILLGKQMFDIAEYAPKLDEEPYASDPSKKLSLPLKLSLTNSASEASLDIQLVFDNQNKTAPKQQAAPANVRDTMMMAMLGKYASANQAAKEQLKADAQQQVRELLAKIEIANNKFAKEVAPNNKELSELDNRRLDLEEEISISQQFIKKYSHQVPANMLISASPSYTIPPSEKERDTLKQQLSVLEKEIAKLTDDNKRIQSLMKCEPLSQAQVESDKEEFKRLQEELEGLKAQRQKRFDIQQYDFDEFSTF</sequence>
<keyword evidence="1" id="KW-0175">Coiled coil</keyword>
<feature type="coiled-coil region" evidence="1">
    <location>
        <begin position="276"/>
        <end position="334"/>
    </location>
</feature>
<dbReference type="InterPro" id="IPR019448">
    <property type="entry name" value="NT-C2"/>
</dbReference>
<proteinExistence type="predicted"/>
<evidence type="ECO:0000313" key="3">
    <source>
        <dbReference type="EMBL" id="TNV78136.1"/>
    </source>
</evidence>
<dbReference type="EMBL" id="RRYP01010826">
    <property type="protein sequence ID" value="TNV78136.1"/>
    <property type="molecule type" value="Genomic_DNA"/>
</dbReference>
<reference evidence="3" key="1">
    <citation type="submission" date="2019-06" db="EMBL/GenBank/DDBJ databases">
        <authorList>
            <person name="Zheng W."/>
        </authorList>
    </citation>
    <scope>NUCLEOTIDE SEQUENCE</scope>
    <source>
        <strain evidence="3">QDHG01</strain>
    </source>
</reference>
<dbReference type="Proteomes" id="UP000785679">
    <property type="component" value="Unassembled WGS sequence"/>
</dbReference>
<dbReference type="AlphaFoldDB" id="A0A8J8NMR5"/>
<evidence type="ECO:0000259" key="2">
    <source>
        <dbReference type="PROSITE" id="PS51840"/>
    </source>
</evidence>
<organism evidence="3 4">
    <name type="scientific">Halteria grandinella</name>
    <dbReference type="NCBI Taxonomy" id="5974"/>
    <lineage>
        <taxon>Eukaryota</taxon>
        <taxon>Sar</taxon>
        <taxon>Alveolata</taxon>
        <taxon>Ciliophora</taxon>
        <taxon>Intramacronucleata</taxon>
        <taxon>Spirotrichea</taxon>
        <taxon>Stichotrichia</taxon>
        <taxon>Sporadotrichida</taxon>
        <taxon>Halteriidae</taxon>
        <taxon>Halteria</taxon>
    </lineage>
</organism>
<protein>
    <recommendedName>
        <fullName evidence="2">C2 NT-type domain-containing protein</fullName>
    </recommendedName>
</protein>
<evidence type="ECO:0000313" key="4">
    <source>
        <dbReference type="Proteomes" id="UP000785679"/>
    </source>
</evidence>
<feature type="domain" description="C2 NT-type" evidence="2">
    <location>
        <begin position="7"/>
        <end position="154"/>
    </location>
</feature>